<dbReference type="Proteomes" id="UP001597521">
    <property type="component" value="Unassembled WGS sequence"/>
</dbReference>
<comment type="caution">
    <text evidence="2">The sequence shown here is derived from an EMBL/GenBank/DDBJ whole genome shotgun (WGS) entry which is preliminary data.</text>
</comment>
<dbReference type="EMBL" id="JBHUNP010000001">
    <property type="protein sequence ID" value="MFD2646221.1"/>
    <property type="molecule type" value="Genomic_DNA"/>
</dbReference>
<evidence type="ECO:0000313" key="2">
    <source>
        <dbReference type="EMBL" id="MFD2646221.1"/>
    </source>
</evidence>
<accession>A0ABW5QFD8</accession>
<protein>
    <submittedName>
        <fullName evidence="2">Alpha/beta fold hydrolase</fullName>
    </submittedName>
</protein>
<feature type="chain" id="PRO_5046715863" evidence="1">
    <location>
        <begin position="26"/>
        <end position="124"/>
    </location>
</feature>
<keyword evidence="1" id="KW-0732">Signal</keyword>
<keyword evidence="3" id="KW-1185">Reference proteome</keyword>
<dbReference type="RefSeq" id="WP_386830666.1">
    <property type="nucleotide sequence ID" value="NZ_JBHUNP010000001.1"/>
</dbReference>
<reference evidence="3" key="1">
    <citation type="journal article" date="2019" name="Int. J. Syst. Evol. Microbiol.">
        <title>The Global Catalogue of Microorganisms (GCM) 10K type strain sequencing project: providing services to taxonomists for standard genome sequencing and annotation.</title>
        <authorList>
            <consortium name="The Broad Institute Genomics Platform"/>
            <consortium name="The Broad Institute Genome Sequencing Center for Infectious Disease"/>
            <person name="Wu L."/>
            <person name="Ma J."/>
        </authorList>
    </citation>
    <scope>NUCLEOTIDE SEQUENCE [LARGE SCALE GENOMIC DNA]</scope>
    <source>
        <strain evidence="3">CCM 7427</strain>
    </source>
</reference>
<evidence type="ECO:0000313" key="3">
    <source>
        <dbReference type="Proteomes" id="UP001597521"/>
    </source>
</evidence>
<name>A0ABW5QFD8_9HYPH</name>
<dbReference type="SUPFAM" id="SSF53474">
    <property type="entry name" value="alpha/beta-Hydrolases"/>
    <property type="match status" value="1"/>
</dbReference>
<feature type="signal peptide" evidence="1">
    <location>
        <begin position="1"/>
        <end position="25"/>
    </location>
</feature>
<dbReference type="InterPro" id="IPR029058">
    <property type="entry name" value="AB_hydrolase_fold"/>
</dbReference>
<proteinExistence type="predicted"/>
<organism evidence="2 3">
    <name type="scientific">Devosia albogilva</name>
    <dbReference type="NCBI Taxonomy" id="429726"/>
    <lineage>
        <taxon>Bacteria</taxon>
        <taxon>Pseudomonadati</taxon>
        <taxon>Pseudomonadota</taxon>
        <taxon>Alphaproteobacteria</taxon>
        <taxon>Hyphomicrobiales</taxon>
        <taxon>Devosiaceae</taxon>
        <taxon>Devosia</taxon>
    </lineage>
</organism>
<gene>
    <name evidence="2" type="ORF">ACFSX5_00260</name>
</gene>
<sequence>MSRRRMVQLLAAATMAVAAAFPATAQEVAMSEVPEPNESGYAAVNGVQVWYQTYGVGEPLVLLHGGLSWLEAFGPNIARLAEHRQVIGVDLQGHGGTGALGRPMTFEAMATDIAELIKASDTRR</sequence>
<evidence type="ECO:0000256" key="1">
    <source>
        <dbReference type="SAM" id="SignalP"/>
    </source>
</evidence>
<dbReference type="Gene3D" id="3.40.50.1820">
    <property type="entry name" value="alpha/beta hydrolase"/>
    <property type="match status" value="1"/>
</dbReference>
<dbReference type="GO" id="GO:0016787">
    <property type="term" value="F:hydrolase activity"/>
    <property type="evidence" value="ECO:0007669"/>
    <property type="project" value="UniProtKB-KW"/>
</dbReference>
<keyword evidence="2" id="KW-0378">Hydrolase</keyword>